<comment type="caution">
    <text evidence="1">The sequence shown here is derived from an EMBL/GenBank/DDBJ whole genome shotgun (WGS) entry which is preliminary data.</text>
</comment>
<proteinExistence type="predicted"/>
<dbReference type="EMBL" id="JBHSFG010000011">
    <property type="protein sequence ID" value="MFC4463973.1"/>
    <property type="molecule type" value="Genomic_DNA"/>
</dbReference>
<keyword evidence="2" id="KW-1185">Reference proteome</keyword>
<gene>
    <name evidence="1" type="ORF">ACFPH6_05245</name>
</gene>
<evidence type="ECO:0000313" key="1">
    <source>
        <dbReference type="EMBL" id="MFC4463973.1"/>
    </source>
</evidence>
<evidence type="ECO:0008006" key="3">
    <source>
        <dbReference type="Google" id="ProtNLM"/>
    </source>
</evidence>
<name>A0ABV8YJC3_9ACTN</name>
<dbReference type="RefSeq" id="WP_386337890.1">
    <property type="nucleotide sequence ID" value="NZ_JBHSFG010000011.1"/>
</dbReference>
<dbReference type="Proteomes" id="UP001596012">
    <property type="component" value="Unassembled WGS sequence"/>
</dbReference>
<reference evidence="2" key="1">
    <citation type="journal article" date="2019" name="Int. J. Syst. Evol. Microbiol.">
        <title>The Global Catalogue of Microorganisms (GCM) 10K type strain sequencing project: providing services to taxonomists for standard genome sequencing and annotation.</title>
        <authorList>
            <consortium name="The Broad Institute Genomics Platform"/>
            <consortium name="The Broad Institute Genome Sequencing Center for Infectious Disease"/>
            <person name="Wu L."/>
            <person name="Ma J."/>
        </authorList>
    </citation>
    <scope>NUCLEOTIDE SEQUENCE [LARGE SCALE GENOMIC DNA]</scope>
    <source>
        <strain evidence="2">DT43</strain>
    </source>
</reference>
<organism evidence="1 2">
    <name type="scientific">Streptomyces xiangluensis</name>
    <dbReference type="NCBI Taxonomy" id="2665720"/>
    <lineage>
        <taxon>Bacteria</taxon>
        <taxon>Bacillati</taxon>
        <taxon>Actinomycetota</taxon>
        <taxon>Actinomycetes</taxon>
        <taxon>Kitasatosporales</taxon>
        <taxon>Streptomycetaceae</taxon>
        <taxon>Streptomyces</taxon>
    </lineage>
</organism>
<evidence type="ECO:0000313" key="2">
    <source>
        <dbReference type="Proteomes" id="UP001596012"/>
    </source>
</evidence>
<protein>
    <recommendedName>
        <fullName evidence="3">DUF4034 domain-containing protein</fullName>
    </recommendedName>
</protein>
<accession>A0ABV8YJC3</accession>
<sequence>MADFRVRFHPAGFDDELRVVLEDVRAGRWRSMRDLLATTDSWTVRTARSQVLAAAAATSDAVEAWGQEARDHHWLMMRARVLAQRALNAHRAKDPGATAVADQARFACGEAARHWPADPVPWVVLLALAQVDAVQPWRRRPEHWMPPWEPLLPYGPWGLLYEAHRRDPYNREAWHRMLQALTEYGENATDFVRWVATWAPQGSPLAVLPLHVYARVYQQRREEGVLTALYWTTDPVSHYTRRALTWWFEHADRATWSPLDLNHLAQALHSGGFADAAPVWEAIGPCATPIPWKYVADYPPQWQEEFLRARRHYLPDAVREPVHAGRHR</sequence>